<reference evidence="2" key="1">
    <citation type="journal article" date="2022" name="bioRxiv">
        <title>Sequencing and chromosome-scale assembly of the giantPleurodeles waltlgenome.</title>
        <authorList>
            <person name="Brown T."/>
            <person name="Elewa A."/>
            <person name="Iarovenko S."/>
            <person name="Subramanian E."/>
            <person name="Araus A.J."/>
            <person name="Petzold A."/>
            <person name="Susuki M."/>
            <person name="Suzuki K.-i.T."/>
            <person name="Hayashi T."/>
            <person name="Toyoda A."/>
            <person name="Oliveira C."/>
            <person name="Osipova E."/>
            <person name="Leigh N.D."/>
            <person name="Simon A."/>
            <person name="Yun M.H."/>
        </authorList>
    </citation>
    <scope>NUCLEOTIDE SEQUENCE</scope>
    <source>
        <strain evidence="2">20211129_DDA</strain>
        <tissue evidence="2">Liver</tissue>
    </source>
</reference>
<feature type="compositionally biased region" description="Basic and acidic residues" evidence="1">
    <location>
        <begin position="124"/>
        <end position="136"/>
    </location>
</feature>
<proteinExistence type="predicted"/>
<evidence type="ECO:0000313" key="2">
    <source>
        <dbReference type="EMBL" id="KAJ1212104.1"/>
    </source>
</evidence>
<protein>
    <submittedName>
        <fullName evidence="2">Uncharacterized protein</fullName>
    </submittedName>
</protein>
<feature type="compositionally biased region" description="Basic and acidic residues" evidence="1">
    <location>
        <begin position="145"/>
        <end position="158"/>
    </location>
</feature>
<dbReference type="AlphaFoldDB" id="A0AAV7WDH5"/>
<dbReference type="Proteomes" id="UP001066276">
    <property type="component" value="Chromosome 1_2"/>
</dbReference>
<keyword evidence="3" id="KW-1185">Reference proteome</keyword>
<sequence>MRSFENVQRMGPNRAGHGGEWGITRARRADFRAPGGGGENHRLTCGGRRREHCPGYSPFTFSQGWGDDGGSDGGGGRPTLRSDPWGTGDVGIPDPDVLRAGTNQQQLPGNGRQQQQLCAFPRIKRGDGDDGRKASADGESDKEEQDGKEQPPEDDVCRGGDGGNRIDWSSPG</sequence>
<name>A0AAV7WDH5_PLEWA</name>
<accession>A0AAV7WDH5</accession>
<feature type="compositionally biased region" description="Low complexity" evidence="1">
    <location>
        <begin position="103"/>
        <end position="117"/>
    </location>
</feature>
<evidence type="ECO:0000313" key="3">
    <source>
        <dbReference type="Proteomes" id="UP001066276"/>
    </source>
</evidence>
<feature type="compositionally biased region" description="Gly residues" evidence="1">
    <location>
        <begin position="66"/>
        <end position="77"/>
    </location>
</feature>
<gene>
    <name evidence="2" type="ORF">NDU88_007447</name>
</gene>
<feature type="region of interest" description="Disordered" evidence="1">
    <location>
        <begin position="1"/>
        <end position="172"/>
    </location>
</feature>
<dbReference type="EMBL" id="JANPWB010000002">
    <property type="protein sequence ID" value="KAJ1212104.1"/>
    <property type="molecule type" value="Genomic_DNA"/>
</dbReference>
<evidence type="ECO:0000256" key="1">
    <source>
        <dbReference type="SAM" id="MobiDB-lite"/>
    </source>
</evidence>
<comment type="caution">
    <text evidence="2">The sequence shown here is derived from an EMBL/GenBank/DDBJ whole genome shotgun (WGS) entry which is preliminary data.</text>
</comment>
<organism evidence="2 3">
    <name type="scientific">Pleurodeles waltl</name>
    <name type="common">Iberian ribbed newt</name>
    <dbReference type="NCBI Taxonomy" id="8319"/>
    <lineage>
        <taxon>Eukaryota</taxon>
        <taxon>Metazoa</taxon>
        <taxon>Chordata</taxon>
        <taxon>Craniata</taxon>
        <taxon>Vertebrata</taxon>
        <taxon>Euteleostomi</taxon>
        <taxon>Amphibia</taxon>
        <taxon>Batrachia</taxon>
        <taxon>Caudata</taxon>
        <taxon>Salamandroidea</taxon>
        <taxon>Salamandridae</taxon>
        <taxon>Pleurodelinae</taxon>
        <taxon>Pleurodeles</taxon>
    </lineage>
</organism>